<feature type="compositionally biased region" description="Polar residues" evidence="8">
    <location>
        <begin position="63"/>
        <end position="77"/>
    </location>
</feature>
<accession>A0A976QUP2</accession>
<organism evidence="10 11">
    <name type="scientific">Theileria orientalis</name>
    <dbReference type="NCBI Taxonomy" id="68886"/>
    <lineage>
        <taxon>Eukaryota</taxon>
        <taxon>Sar</taxon>
        <taxon>Alveolata</taxon>
        <taxon>Apicomplexa</taxon>
        <taxon>Aconoidasida</taxon>
        <taxon>Piroplasmida</taxon>
        <taxon>Theileriidae</taxon>
        <taxon>Theileria</taxon>
    </lineage>
</organism>
<evidence type="ECO:0000313" key="10">
    <source>
        <dbReference type="EMBL" id="UKK02056.1"/>
    </source>
</evidence>
<evidence type="ECO:0000313" key="11">
    <source>
        <dbReference type="Proteomes" id="UP000244811"/>
    </source>
</evidence>
<name>A0A976QUP2_THEOR</name>
<feature type="transmembrane region" description="Helical" evidence="7">
    <location>
        <begin position="267"/>
        <end position="287"/>
    </location>
</feature>
<gene>
    <name evidence="10" type="ORF">MACK_001410</name>
</gene>
<evidence type="ECO:0000256" key="2">
    <source>
        <dbReference type="ARBA" id="ARBA00022679"/>
    </source>
</evidence>
<evidence type="ECO:0000256" key="3">
    <source>
        <dbReference type="ARBA" id="ARBA00022692"/>
    </source>
</evidence>
<comment type="domain">
    <text evidence="7">The DHHC domain is required for palmitoyltransferase activity.</text>
</comment>
<comment type="subcellular location">
    <subcellularLocation>
        <location evidence="1">Membrane</location>
        <topology evidence="1">Multi-pass membrane protein</topology>
    </subcellularLocation>
</comment>
<evidence type="ECO:0000256" key="8">
    <source>
        <dbReference type="SAM" id="MobiDB-lite"/>
    </source>
</evidence>
<dbReference type="EMBL" id="CP056071">
    <property type="protein sequence ID" value="UKK02056.1"/>
    <property type="molecule type" value="Genomic_DNA"/>
</dbReference>
<feature type="transmembrane region" description="Helical" evidence="7">
    <location>
        <begin position="227"/>
        <end position="247"/>
    </location>
</feature>
<dbReference type="InterPro" id="IPR001594">
    <property type="entry name" value="Palmitoyltrfase_DHHC"/>
</dbReference>
<keyword evidence="4 7" id="KW-1133">Transmembrane helix</keyword>
<dbReference type="PROSITE" id="PS50216">
    <property type="entry name" value="DHHC"/>
    <property type="match status" value="1"/>
</dbReference>
<dbReference type="PANTHER" id="PTHR12246">
    <property type="entry name" value="PALMITOYLTRANSFERASE ZDHHC16"/>
    <property type="match status" value="1"/>
</dbReference>
<feature type="transmembrane region" description="Helical" evidence="7">
    <location>
        <begin position="125"/>
        <end position="148"/>
    </location>
</feature>
<dbReference type="Pfam" id="PF01529">
    <property type="entry name" value="DHHC"/>
    <property type="match status" value="1"/>
</dbReference>
<reference evidence="10" key="1">
    <citation type="submission" date="2022-07" db="EMBL/GenBank/DDBJ databases">
        <title>Evaluation of T. orientalis genome assembly methods using nanopore sequencing and analysis of variation between genomes.</title>
        <authorList>
            <person name="Yam J."/>
            <person name="Micallef M.L."/>
            <person name="Liu M."/>
            <person name="Djordjevic S.P."/>
            <person name="Bogema D.R."/>
            <person name="Jenkins C."/>
        </authorList>
    </citation>
    <scope>NUCLEOTIDE SEQUENCE</scope>
    <source>
        <strain evidence="10">Goon Nure</strain>
    </source>
</reference>
<dbReference type="InterPro" id="IPR039859">
    <property type="entry name" value="PFA4/ZDH16/20/ERF2-like"/>
</dbReference>
<feature type="region of interest" description="Disordered" evidence="8">
    <location>
        <begin position="50"/>
        <end position="77"/>
    </location>
</feature>
<dbReference type="GO" id="GO:0016020">
    <property type="term" value="C:membrane"/>
    <property type="evidence" value="ECO:0007669"/>
    <property type="project" value="UniProtKB-SubCell"/>
</dbReference>
<evidence type="ECO:0000259" key="9">
    <source>
        <dbReference type="Pfam" id="PF01529"/>
    </source>
</evidence>
<keyword evidence="5 7" id="KW-0472">Membrane</keyword>
<dbReference type="AlphaFoldDB" id="A0A976QUP2"/>
<comment type="similarity">
    <text evidence="7">Belongs to the DHHC palmitoyltransferase family.</text>
</comment>
<comment type="catalytic activity">
    <reaction evidence="7">
        <text>L-cysteinyl-[protein] + hexadecanoyl-CoA = S-hexadecanoyl-L-cysteinyl-[protein] + CoA</text>
        <dbReference type="Rhea" id="RHEA:36683"/>
        <dbReference type="Rhea" id="RHEA-COMP:10131"/>
        <dbReference type="Rhea" id="RHEA-COMP:11032"/>
        <dbReference type="ChEBI" id="CHEBI:29950"/>
        <dbReference type="ChEBI" id="CHEBI:57287"/>
        <dbReference type="ChEBI" id="CHEBI:57379"/>
        <dbReference type="ChEBI" id="CHEBI:74151"/>
        <dbReference type="EC" id="2.3.1.225"/>
    </reaction>
</comment>
<keyword evidence="2 7" id="KW-0808">Transferase</keyword>
<protein>
    <recommendedName>
        <fullName evidence="7">Palmitoyltransferase</fullName>
        <ecNumber evidence="7">2.3.1.225</ecNumber>
    </recommendedName>
</protein>
<evidence type="ECO:0000256" key="4">
    <source>
        <dbReference type="ARBA" id="ARBA00022989"/>
    </source>
</evidence>
<evidence type="ECO:0000256" key="7">
    <source>
        <dbReference type="RuleBase" id="RU079119"/>
    </source>
</evidence>
<dbReference type="GO" id="GO:0019706">
    <property type="term" value="F:protein-cysteine S-palmitoyltransferase activity"/>
    <property type="evidence" value="ECO:0007669"/>
    <property type="project" value="UniProtKB-EC"/>
</dbReference>
<evidence type="ECO:0000256" key="1">
    <source>
        <dbReference type="ARBA" id="ARBA00004141"/>
    </source>
</evidence>
<proteinExistence type="inferred from homology"/>
<keyword evidence="3 7" id="KW-0812">Transmembrane</keyword>
<evidence type="ECO:0000256" key="6">
    <source>
        <dbReference type="ARBA" id="ARBA00023315"/>
    </source>
</evidence>
<feature type="domain" description="Palmitoyltransferase DHHC" evidence="9">
    <location>
        <begin position="180"/>
        <end position="304"/>
    </location>
</feature>
<sequence length="393" mass="45462">MDSETDNIIIDEQFVDTEKNDLDSYRIQTRRTESYSSYVPNRIIGGEKETDPLLTKRDKKSSSKTCFRSPNSKNESGNKRSLLQYFPVVFVTFLFSVMYCTFFMYHLKPEINQDLAHYGVLSDGVIIQNFVTHLILLLLVTSYVLCIVKNPGGIPDTLEWSLSNRDINTTCVLYETKKSGARRVCKWCSMFKPDRTHHCRTCGRCVLKMDHHCPWANNCIGWRNHKYFYLTILYSDVFSIYIAVLLFPTMRHVLSNSTMSFDEVMLILATEVISVFLSVVLTCFFLFHTWLICENFTTIEFCEKYSGKMMQMEMSIWSDGLYGNLKSVLGKNPLLWLIPYDDREGDGVTFRKGEKGRESIDDSDQTVATENSVFMKIARDSRQFDPEIGEESP</sequence>
<dbReference type="EC" id="2.3.1.225" evidence="7"/>
<keyword evidence="6 7" id="KW-0012">Acyltransferase</keyword>
<evidence type="ECO:0000256" key="5">
    <source>
        <dbReference type="ARBA" id="ARBA00023136"/>
    </source>
</evidence>
<dbReference type="Proteomes" id="UP000244811">
    <property type="component" value="Chromosome 2"/>
</dbReference>
<feature type="transmembrane region" description="Helical" evidence="7">
    <location>
        <begin position="82"/>
        <end position="105"/>
    </location>
</feature>